<evidence type="ECO:0000256" key="5">
    <source>
        <dbReference type="ARBA" id="ARBA00023002"/>
    </source>
</evidence>
<gene>
    <name evidence="8" type="primary">aroE</name>
    <name evidence="12" type="ORF">SAMN02745129_0304</name>
</gene>
<organism evidence="12 13">
    <name type="scientific">Ferrimonas marina</name>
    <dbReference type="NCBI Taxonomy" id="299255"/>
    <lineage>
        <taxon>Bacteria</taxon>
        <taxon>Pseudomonadati</taxon>
        <taxon>Pseudomonadota</taxon>
        <taxon>Gammaproteobacteria</taxon>
        <taxon>Alteromonadales</taxon>
        <taxon>Ferrimonadaceae</taxon>
        <taxon>Ferrimonas</taxon>
    </lineage>
</organism>
<name>A0A1M5ZH13_9GAMM</name>
<dbReference type="InterPro" id="IPR046346">
    <property type="entry name" value="Aminoacid_DH-like_N_sf"/>
</dbReference>
<dbReference type="RefSeq" id="WP_067665069.1">
    <property type="nucleotide sequence ID" value="NZ_FQXG01000012.1"/>
</dbReference>
<comment type="subunit">
    <text evidence="8">Homodimer.</text>
</comment>
<accession>A0A1M5ZH13</accession>
<dbReference type="GO" id="GO:0019632">
    <property type="term" value="P:shikimate metabolic process"/>
    <property type="evidence" value="ECO:0007669"/>
    <property type="project" value="InterPro"/>
</dbReference>
<dbReference type="GO" id="GO:0050661">
    <property type="term" value="F:NADP binding"/>
    <property type="evidence" value="ECO:0007669"/>
    <property type="project" value="InterPro"/>
</dbReference>
<evidence type="ECO:0000256" key="7">
    <source>
        <dbReference type="ARBA" id="ARBA00049442"/>
    </source>
</evidence>
<feature type="binding site" evidence="8">
    <location>
        <begin position="150"/>
        <end position="155"/>
    </location>
    <ligand>
        <name>NADP(+)</name>
        <dbReference type="ChEBI" id="CHEBI:58349"/>
    </ligand>
</feature>
<feature type="binding site" evidence="8">
    <location>
        <position position="237"/>
    </location>
    <ligand>
        <name>NADP(+)</name>
        <dbReference type="ChEBI" id="CHEBI:58349"/>
    </ligand>
</feature>
<dbReference type="OrthoDB" id="9776868at2"/>
<feature type="domain" description="SDH C-terminal" evidence="11">
    <location>
        <begin position="237"/>
        <end position="267"/>
    </location>
</feature>
<dbReference type="SUPFAM" id="SSF53223">
    <property type="entry name" value="Aminoacid dehydrogenase-like, N-terminal domain"/>
    <property type="match status" value="1"/>
</dbReference>
<dbReference type="InterPro" id="IPR041121">
    <property type="entry name" value="SDH_C"/>
</dbReference>
<keyword evidence="6 8" id="KW-0057">Aromatic amino acid biosynthesis</keyword>
<dbReference type="CDD" id="cd01065">
    <property type="entry name" value="NAD_bind_Shikimate_DH"/>
    <property type="match status" value="1"/>
</dbReference>
<dbReference type="GO" id="GO:0009073">
    <property type="term" value="P:aromatic amino acid family biosynthetic process"/>
    <property type="evidence" value="ECO:0007669"/>
    <property type="project" value="UniProtKB-KW"/>
</dbReference>
<keyword evidence="5 8" id="KW-0560">Oxidoreductase</keyword>
<dbReference type="InterPro" id="IPR013708">
    <property type="entry name" value="Shikimate_DH-bd_N"/>
</dbReference>
<comment type="pathway">
    <text evidence="1 8">Metabolic intermediate biosynthesis; chorismate biosynthesis; chorismate from D-erythrose 4-phosphate and phosphoenolpyruvate: step 4/7.</text>
</comment>
<dbReference type="STRING" id="299255.SAMN02745129_0304"/>
<dbReference type="Pfam" id="PF18317">
    <property type="entry name" value="SDH_C"/>
    <property type="match status" value="1"/>
</dbReference>
<dbReference type="Gene3D" id="3.40.50.10860">
    <property type="entry name" value="Leucine Dehydrogenase, chain A, domain 1"/>
    <property type="match status" value="1"/>
</dbReference>
<comment type="catalytic activity">
    <reaction evidence="7 8">
        <text>shikimate + NADP(+) = 3-dehydroshikimate + NADPH + H(+)</text>
        <dbReference type="Rhea" id="RHEA:17737"/>
        <dbReference type="ChEBI" id="CHEBI:15378"/>
        <dbReference type="ChEBI" id="CHEBI:16630"/>
        <dbReference type="ChEBI" id="CHEBI:36208"/>
        <dbReference type="ChEBI" id="CHEBI:57783"/>
        <dbReference type="ChEBI" id="CHEBI:58349"/>
        <dbReference type="EC" id="1.1.1.25"/>
    </reaction>
</comment>
<dbReference type="InterPro" id="IPR011342">
    <property type="entry name" value="Shikimate_DH"/>
</dbReference>
<feature type="domain" description="Shikimate dehydrogenase substrate binding N-terminal" evidence="10">
    <location>
        <begin position="6"/>
        <end position="88"/>
    </location>
</feature>
<sequence length="274" mass="29281">MEQYAVFGHPIQHSRSPFIHQQFARQTGQAVSYRAILAPLEGFADAVAQFHQQGGKGANVTMPFKEEAYRLCHHLTDRARRAGAVNTLWWDNNGALWGDTTDGAGLVADLLAAGVVLQHRRILVLGAGGAVRGVLQPLLDKQPTELVLANRTAEKARLLAADFADLGKVQGGGFADIDGSFDLVINGTPASMGGSLPDLSRVTLAPGAACYDMAYGAGQTLFQQWAEREGAKINLAGLGMLVRQAAESFNQWRRVAPDANPVLQALKAELEGKA</sequence>
<dbReference type="PANTHER" id="PTHR21089:SF1">
    <property type="entry name" value="BIFUNCTIONAL 3-DEHYDROQUINATE DEHYDRATASE_SHIKIMATE DEHYDROGENASE, CHLOROPLASTIC"/>
    <property type="match status" value="1"/>
</dbReference>
<keyword evidence="4 8" id="KW-0521">NADP</keyword>
<evidence type="ECO:0000256" key="3">
    <source>
        <dbReference type="ARBA" id="ARBA00022605"/>
    </source>
</evidence>
<feature type="binding site" evidence="8">
    <location>
        <position position="244"/>
    </location>
    <ligand>
        <name>shikimate</name>
        <dbReference type="ChEBI" id="CHEBI:36208"/>
    </ligand>
</feature>
<feature type="binding site" evidence="8">
    <location>
        <position position="86"/>
    </location>
    <ligand>
        <name>shikimate</name>
        <dbReference type="ChEBI" id="CHEBI:36208"/>
    </ligand>
</feature>
<evidence type="ECO:0000259" key="9">
    <source>
        <dbReference type="Pfam" id="PF01488"/>
    </source>
</evidence>
<evidence type="ECO:0000256" key="2">
    <source>
        <dbReference type="ARBA" id="ARBA00012962"/>
    </source>
</evidence>
<feature type="binding site" evidence="8">
    <location>
        <position position="77"/>
    </location>
    <ligand>
        <name>NADP(+)</name>
        <dbReference type="ChEBI" id="CHEBI:58349"/>
    </ligand>
</feature>
<evidence type="ECO:0000256" key="8">
    <source>
        <dbReference type="HAMAP-Rule" id="MF_00222"/>
    </source>
</evidence>
<feature type="binding site" evidence="8">
    <location>
        <position position="213"/>
    </location>
    <ligand>
        <name>NADP(+)</name>
        <dbReference type="ChEBI" id="CHEBI:58349"/>
    </ligand>
</feature>
<keyword evidence="3 8" id="KW-0028">Amino-acid biosynthesis</keyword>
<dbReference type="GO" id="GO:0009423">
    <property type="term" value="P:chorismate biosynthetic process"/>
    <property type="evidence" value="ECO:0007669"/>
    <property type="project" value="UniProtKB-UniRule"/>
</dbReference>
<evidence type="ECO:0000259" key="10">
    <source>
        <dbReference type="Pfam" id="PF08501"/>
    </source>
</evidence>
<dbReference type="SUPFAM" id="SSF51735">
    <property type="entry name" value="NAD(P)-binding Rossmann-fold domains"/>
    <property type="match status" value="1"/>
</dbReference>
<feature type="binding site" evidence="8">
    <location>
        <begin position="14"/>
        <end position="16"/>
    </location>
    <ligand>
        <name>shikimate</name>
        <dbReference type="ChEBI" id="CHEBI:36208"/>
    </ligand>
</feature>
<dbReference type="InterPro" id="IPR036291">
    <property type="entry name" value="NAD(P)-bd_dom_sf"/>
</dbReference>
<dbReference type="InterPro" id="IPR022893">
    <property type="entry name" value="Shikimate_DH_fam"/>
</dbReference>
<evidence type="ECO:0000313" key="12">
    <source>
        <dbReference type="EMBL" id="SHI23556.1"/>
    </source>
</evidence>
<dbReference type="FunFam" id="3.40.50.10860:FF:000006">
    <property type="entry name" value="Shikimate dehydrogenase (NADP(+))"/>
    <property type="match status" value="1"/>
</dbReference>
<dbReference type="NCBIfam" id="NF001310">
    <property type="entry name" value="PRK00258.1-2"/>
    <property type="match status" value="1"/>
</dbReference>
<evidence type="ECO:0000256" key="1">
    <source>
        <dbReference type="ARBA" id="ARBA00004871"/>
    </source>
</evidence>
<dbReference type="NCBIfam" id="TIGR00507">
    <property type="entry name" value="aroE"/>
    <property type="match status" value="1"/>
</dbReference>
<feature type="binding site" evidence="8">
    <location>
        <position position="61"/>
    </location>
    <ligand>
        <name>shikimate</name>
        <dbReference type="ChEBI" id="CHEBI:36208"/>
    </ligand>
</feature>
<dbReference type="GO" id="GO:0008652">
    <property type="term" value="P:amino acid biosynthetic process"/>
    <property type="evidence" value="ECO:0007669"/>
    <property type="project" value="UniProtKB-KW"/>
</dbReference>
<feature type="domain" description="Quinate/shikimate 5-dehydrogenase/glutamyl-tRNA reductase" evidence="9">
    <location>
        <begin position="117"/>
        <end position="165"/>
    </location>
</feature>
<dbReference type="GO" id="GO:0005829">
    <property type="term" value="C:cytosol"/>
    <property type="evidence" value="ECO:0007669"/>
    <property type="project" value="TreeGrafter"/>
</dbReference>
<dbReference type="HAMAP" id="MF_00222">
    <property type="entry name" value="Shikimate_DH_AroE"/>
    <property type="match status" value="1"/>
</dbReference>
<dbReference type="InterPro" id="IPR006151">
    <property type="entry name" value="Shikm_DH/Glu-tRNA_Rdtase"/>
</dbReference>
<comment type="function">
    <text evidence="8">Involved in the biosynthesis of the chorismate, which leads to the biosynthesis of aromatic amino acids. Catalyzes the reversible NADPH linked reduction of 3-dehydroshikimate (DHSA) to yield shikimate (SA).</text>
</comment>
<dbReference type="PANTHER" id="PTHR21089">
    <property type="entry name" value="SHIKIMATE DEHYDROGENASE"/>
    <property type="match status" value="1"/>
</dbReference>
<protein>
    <recommendedName>
        <fullName evidence="2 8">Shikimate dehydrogenase (NADP(+))</fullName>
        <shortName evidence="8">SDH</shortName>
        <ecNumber evidence="2 8">1.1.1.25</ecNumber>
    </recommendedName>
</protein>
<dbReference type="Proteomes" id="UP000184268">
    <property type="component" value="Unassembled WGS sequence"/>
</dbReference>
<evidence type="ECO:0000259" key="11">
    <source>
        <dbReference type="Pfam" id="PF18317"/>
    </source>
</evidence>
<evidence type="ECO:0000256" key="4">
    <source>
        <dbReference type="ARBA" id="ARBA00022857"/>
    </source>
</evidence>
<dbReference type="UniPathway" id="UPA00053">
    <property type="reaction ID" value="UER00087"/>
</dbReference>
<dbReference type="Pfam" id="PF08501">
    <property type="entry name" value="Shikimate_dh_N"/>
    <property type="match status" value="1"/>
</dbReference>
<proteinExistence type="inferred from homology"/>
<evidence type="ECO:0000256" key="6">
    <source>
        <dbReference type="ARBA" id="ARBA00023141"/>
    </source>
</evidence>
<feature type="active site" description="Proton acceptor" evidence="8">
    <location>
        <position position="65"/>
    </location>
</feature>
<dbReference type="EC" id="1.1.1.25" evidence="2 8"/>
<feature type="binding site" evidence="8">
    <location>
        <position position="102"/>
    </location>
    <ligand>
        <name>shikimate</name>
        <dbReference type="ChEBI" id="CHEBI:36208"/>
    </ligand>
</feature>
<reference evidence="13" key="1">
    <citation type="submission" date="2016-11" db="EMBL/GenBank/DDBJ databases">
        <authorList>
            <person name="Varghese N."/>
            <person name="Submissions S."/>
        </authorList>
    </citation>
    <scope>NUCLEOTIDE SEQUENCE [LARGE SCALE GENOMIC DNA]</scope>
    <source>
        <strain evidence="13">DSM 16917</strain>
    </source>
</reference>
<feature type="binding site" evidence="8">
    <location>
        <begin position="126"/>
        <end position="130"/>
    </location>
    <ligand>
        <name>NADP(+)</name>
        <dbReference type="ChEBI" id="CHEBI:58349"/>
    </ligand>
</feature>
<dbReference type="AlphaFoldDB" id="A0A1M5ZH13"/>
<dbReference type="EMBL" id="FQXG01000012">
    <property type="protein sequence ID" value="SHI23556.1"/>
    <property type="molecule type" value="Genomic_DNA"/>
</dbReference>
<keyword evidence="13" id="KW-1185">Reference proteome</keyword>
<dbReference type="GO" id="GO:0004764">
    <property type="term" value="F:shikimate 3-dehydrogenase (NADP+) activity"/>
    <property type="evidence" value="ECO:0007669"/>
    <property type="project" value="UniProtKB-UniRule"/>
</dbReference>
<evidence type="ECO:0000313" key="13">
    <source>
        <dbReference type="Proteomes" id="UP000184268"/>
    </source>
</evidence>
<feature type="binding site" evidence="8">
    <location>
        <position position="215"/>
    </location>
    <ligand>
        <name>shikimate</name>
        <dbReference type="ChEBI" id="CHEBI:36208"/>
    </ligand>
</feature>
<comment type="similarity">
    <text evidence="8">Belongs to the shikimate dehydrogenase family.</text>
</comment>
<dbReference type="Pfam" id="PF01488">
    <property type="entry name" value="Shikimate_DH"/>
    <property type="match status" value="1"/>
</dbReference>
<dbReference type="Gene3D" id="3.40.50.720">
    <property type="entry name" value="NAD(P)-binding Rossmann-like Domain"/>
    <property type="match status" value="1"/>
</dbReference>